<feature type="compositionally biased region" description="Basic and acidic residues" evidence="3">
    <location>
        <begin position="986"/>
        <end position="1016"/>
    </location>
</feature>
<feature type="region of interest" description="Disordered" evidence="3">
    <location>
        <begin position="931"/>
        <end position="1034"/>
    </location>
</feature>
<dbReference type="InterPro" id="IPR041577">
    <property type="entry name" value="RT_RNaseH_2"/>
</dbReference>
<feature type="region of interest" description="Disordered" evidence="3">
    <location>
        <begin position="683"/>
        <end position="704"/>
    </location>
</feature>
<feature type="domain" description="Integrase catalytic" evidence="4">
    <location>
        <begin position="435"/>
        <end position="594"/>
    </location>
</feature>
<keyword evidence="2" id="KW-0511">Multifunctional enzyme</keyword>
<feature type="compositionally biased region" description="Low complexity" evidence="3">
    <location>
        <begin position="2071"/>
        <end position="2095"/>
    </location>
</feature>
<evidence type="ECO:0000313" key="6">
    <source>
        <dbReference type="Proteomes" id="UP001235939"/>
    </source>
</evidence>
<feature type="compositionally biased region" description="Low complexity" evidence="3">
    <location>
        <begin position="1498"/>
        <end position="1514"/>
    </location>
</feature>
<dbReference type="PANTHER" id="PTHR37984:SF5">
    <property type="entry name" value="PROTEIN NYNRIN-LIKE"/>
    <property type="match status" value="1"/>
</dbReference>
<accession>A0ABY6KKP2</accession>
<dbReference type="Pfam" id="PF17921">
    <property type="entry name" value="Integrase_H2C2"/>
    <property type="match status" value="1"/>
</dbReference>
<dbReference type="SMART" id="SM00343">
    <property type="entry name" value="ZnF_C2HC"/>
    <property type="match status" value="3"/>
</dbReference>
<protein>
    <recommendedName>
        <fullName evidence="1">RNA-directed DNA polymerase</fullName>
        <ecNumber evidence="1">2.7.7.49</ecNumber>
    </recommendedName>
</protein>
<dbReference type="InterPro" id="IPR041588">
    <property type="entry name" value="Integrase_H2C2"/>
</dbReference>
<dbReference type="PROSITE" id="PS50994">
    <property type="entry name" value="INTEGRASE"/>
    <property type="match status" value="1"/>
</dbReference>
<feature type="compositionally biased region" description="Basic and acidic residues" evidence="3">
    <location>
        <begin position="950"/>
        <end position="965"/>
    </location>
</feature>
<dbReference type="CDD" id="cd09274">
    <property type="entry name" value="RNase_HI_RT_Ty3"/>
    <property type="match status" value="1"/>
</dbReference>
<gene>
    <name evidence="5" type="ORF">LAZ67_6003604</name>
</gene>
<feature type="compositionally biased region" description="Pro residues" evidence="3">
    <location>
        <begin position="1631"/>
        <end position="1647"/>
    </location>
</feature>
<feature type="region of interest" description="Disordered" evidence="3">
    <location>
        <begin position="1626"/>
        <end position="1668"/>
    </location>
</feature>
<feature type="compositionally biased region" description="Low complexity" evidence="3">
    <location>
        <begin position="1823"/>
        <end position="1834"/>
    </location>
</feature>
<feature type="compositionally biased region" description="Polar residues" evidence="3">
    <location>
        <begin position="1710"/>
        <end position="1720"/>
    </location>
</feature>
<name>A0ABY6KKP2_9ARAC</name>
<feature type="region of interest" description="Disordered" evidence="3">
    <location>
        <begin position="1710"/>
        <end position="1741"/>
    </location>
</feature>
<dbReference type="EC" id="2.7.7.49" evidence="1"/>
<organism evidence="5 6">
    <name type="scientific">Cordylochernes scorpioides</name>
    <dbReference type="NCBI Taxonomy" id="51811"/>
    <lineage>
        <taxon>Eukaryota</taxon>
        <taxon>Metazoa</taxon>
        <taxon>Ecdysozoa</taxon>
        <taxon>Arthropoda</taxon>
        <taxon>Chelicerata</taxon>
        <taxon>Arachnida</taxon>
        <taxon>Pseudoscorpiones</taxon>
        <taxon>Cheliferoidea</taxon>
        <taxon>Chernetidae</taxon>
        <taxon>Cordylochernes</taxon>
    </lineage>
</organism>
<evidence type="ECO:0000259" key="4">
    <source>
        <dbReference type="PROSITE" id="PS50994"/>
    </source>
</evidence>
<dbReference type="Gene3D" id="3.10.20.370">
    <property type="match status" value="1"/>
</dbReference>
<dbReference type="PANTHER" id="PTHR37984">
    <property type="entry name" value="PROTEIN CBG26694"/>
    <property type="match status" value="1"/>
</dbReference>
<keyword evidence="6" id="KW-1185">Reference proteome</keyword>
<dbReference type="CDD" id="cd00590">
    <property type="entry name" value="RRM_SF"/>
    <property type="match status" value="1"/>
</dbReference>
<evidence type="ECO:0000256" key="2">
    <source>
        <dbReference type="ARBA" id="ARBA00023268"/>
    </source>
</evidence>
<feature type="region of interest" description="Disordered" evidence="3">
    <location>
        <begin position="1187"/>
        <end position="1245"/>
    </location>
</feature>
<evidence type="ECO:0000256" key="1">
    <source>
        <dbReference type="ARBA" id="ARBA00012493"/>
    </source>
</evidence>
<dbReference type="Gene3D" id="3.30.420.10">
    <property type="entry name" value="Ribonuclease H-like superfamily/Ribonuclease H"/>
    <property type="match status" value="1"/>
</dbReference>
<dbReference type="Gene3D" id="1.10.340.70">
    <property type="match status" value="1"/>
</dbReference>
<dbReference type="Proteomes" id="UP001235939">
    <property type="component" value="Chromosome 06"/>
</dbReference>
<dbReference type="InterPro" id="IPR043502">
    <property type="entry name" value="DNA/RNA_pol_sf"/>
</dbReference>
<feature type="compositionally biased region" description="Pro residues" evidence="3">
    <location>
        <begin position="938"/>
        <end position="949"/>
    </location>
</feature>
<evidence type="ECO:0000256" key="3">
    <source>
        <dbReference type="SAM" id="MobiDB-lite"/>
    </source>
</evidence>
<dbReference type="InterPro" id="IPR043128">
    <property type="entry name" value="Rev_trsase/Diguanyl_cyclase"/>
</dbReference>
<feature type="compositionally biased region" description="Pro residues" evidence="3">
    <location>
        <begin position="2116"/>
        <end position="2138"/>
    </location>
</feature>
<feature type="non-terminal residue" evidence="5">
    <location>
        <position position="1"/>
    </location>
</feature>
<dbReference type="InterPro" id="IPR012337">
    <property type="entry name" value="RNaseH-like_sf"/>
</dbReference>
<dbReference type="SUPFAM" id="SSF56672">
    <property type="entry name" value="DNA/RNA polymerases"/>
    <property type="match status" value="1"/>
</dbReference>
<feature type="compositionally biased region" description="Polar residues" evidence="3">
    <location>
        <begin position="1416"/>
        <end position="1425"/>
    </location>
</feature>
<dbReference type="InterPro" id="IPR001584">
    <property type="entry name" value="Integrase_cat-core"/>
</dbReference>
<dbReference type="InterPro" id="IPR050951">
    <property type="entry name" value="Retrovirus_Pol_polyprotein"/>
</dbReference>
<feature type="region of interest" description="Disordered" evidence="3">
    <location>
        <begin position="2055"/>
        <end position="2161"/>
    </location>
</feature>
<sequence>MVMGRTFEEHLRNLQEVFDRFRANNLALNPKKCQLFQKSVKFLCHIVSTEGIRTSDDKIFAIKNRPEPRDKHELWSFLGLCTYYRRFVEGYADIAALLHRLTEARASFHWKEECEKAFRALKRSLCSSPILAYPQPETNFILDTDASNLGIGAVLSQVQDEDERVIEFFSRVQTKAERNYCATRKELLAIVKAVEHFHKYLYGQNFLIRTDHAALTWLLRMKNPEGQVARWLEKLQQYHFQIKHRLGRKHNNADALSRRPCGDCKHCERIDEHEVTSSKTTMVPSNDWTAESCRTIQQQDPNIGPILEWKERGNERPSWEVISDKSPELKTLWPQWDSLSIDNGLLKRIWESADGRSKTMQLVVPKVQVPNVLREIHDGVSGAHFGINKTLKKVRERFYWVYYHEDVERWSKKCYRCAASKGPKTRFRGVMREYNMGAPFERIAIDVAGPFPVTEGGNKYILVAMDYFTKWPEAYAIPNQEATTVAKVLMDNLICRFGVPLELHSDQGRNFEVGMFQELCRLLGIRKTRTTPLHPQSDGMVERFNKTMEEHLSKVVEQHQRDWYVRLPPFLMAYRAAIHETTGQTPAKIMFGRELRLPCDLEFGSPGEPPTEVTDYVNNLRSILLETLELVRAKIRTASHRMKTRYDQRANHDGFRQIDLIYGITMATAKSAVASSSLSLTSLADQNPQSTSSSSQLQTEKSSYMTQAGNQYAKTFTQRSNFSQEELRKFDLERKATYEKRSLTTKSTIQFVSLPDCTAEEHLDGIAKIIGRTGIHSVGKINGQAIVSLAGVEQAEMLINTGFQVKDKTIYPYPLFNIPKKYILSGVMLFIPDEDIVKVLQPYGQVLSIRPLPFPTSNPLYKHLSSLRREIVIKKKEDTAMPAIITIEYMSNNFKIFVAEDVICAGCKRHGHIRAKCPFDPRIRETVTKSFADALNPTAPPQTPTPEQPPMEKDIPTAKETETSARKRHHALSPKRRTKPVPSGGDDVRPSKKKRTLEASRNEKKRSNVEREDGKRMKSACTGYETDTGGAYSPTWTELEETMSSEDETHATKPPISKIILRRNSGLSTTSIVSMTPAQLANQIINTKREGTQDGRMSLEATNLVWAGSPHRAEHEPGNLGSDNQAVAELSAETHFQEENSRIANASGNYANLPIDRKHANFAAACVADVTPSTSGALTAATNWAEQMEASETDEDGFTVVKHKRRRRESPSRPVEQRSSGVATSRRTGPTPRRRPPAGGATGVQMIRATRADIADARARQRSSTEDNCVFVEHCPDFGSTHYLQAVEELVGGAGNVLQVMKMDGHMLVGLSTKALAERLIRDGLDIGHTHLRAFPFKKRAERITVGNLPFFVNDAAVIEALKPYGDVTSIVPIRLRAGRCGRQGHRRANCPIIPGRASNNAQPQPAPPPSGASSTESRQLNRPTPTAPAPSPKRPAPQTSAPGTSAALPARTSSDAVAPFSEPMEIAAEVLAPSTSNSSPQAVKPMEAPEAPTDLRPPASQPAGVVPQAQPASVAPPGPLHAHGTPVPPSPSSSGRKTRPDLEAYLKRNPGVSFAETDALGLGREEVLDILSSKTRAHKRGQHLTLPQSNALAGLIYQILDLRPGGDSNIYKVLQQVLSELRTAPTAVPSTPPLPAPRPAGPTPPVPHEEETTPTAMRPSPPLEPTIEDDMIVEIFTKLDHTTSLRPIYEAGINPVVLRNAVLYADMPSSASPGTSRSAGQEHGRPSIPSPTGGKKLQKDEIQKTILRENSENRNNANPPAGVKDVNLAAARDVTLSLPAGTSFNGAARALGNWADCIEDLGPEADDAFTVVKGKKRRRESTNSPTAAAPSSNIGDARTSRRPQSSAGSVPRAQEVRTTRAHITEARARQASSSEDHCVYLEHGPELQPFHYLRALDRMLGGTAGVIQVSKVNGHQLLGLANRGLAERFINEGLEVEGTLLRAFPFRKRAERITVGNLPFFVEDSAIISALKPYGRVTSIAPKLMKAGPYTYNDGRREAFIVLREGMTTERLPTRLEIPIKGEAWPAYLSSGIKCSRCHGQGHRRANCPLLAGRANNSRLAPPTSPAGVPSTPTSAPPQRSAAQPPAPAPSSTAMEIPGTSHAARAISPSTAPRSSPPVAPAVPTEMAPPAPPPVTPAPSLRAPGSHEPAVPTLDIEISE</sequence>
<dbReference type="EMBL" id="CP092868">
    <property type="protein sequence ID" value="UYV69434.1"/>
    <property type="molecule type" value="Genomic_DNA"/>
</dbReference>
<evidence type="ECO:0000313" key="5">
    <source>
        <dbReference type="EMBL" id="UYV69434.1"/>
    </source>
</evidence>
<dbReference type="Pfam" id="PF17919">
    <property type="entry name" value="RT_RNaseH_2"/>
    <property type="match status" value="1"/>
</dbReference>
<feature type="compositionally biased region" description="Low complexity" evidence="3">
    <location>
        <begin position="683"/>
        <end position="703"/>
    </location>
</feature>
<feature type="compositionally biased region" description="Pro residues" evidence="3">
    <location>
        <begin position="1426"/>
        <end position="1436"/>
    </location>
</feature>
<proteinExistence type="predicted"/>
<reference evidence="5 6" key="1">
    <citation type="submission" date="2022-01" db="EMBL/GenBank/DDBJ databases">
        <title>A chromosomal length assembly of Cordylochernes scorpioides.</title>
        <authorList>
            <person name="Zeh D."/>
            <person name="Zeh J."/>
        </authorList>
    </citation>
    <scope>NUCLEOTIDE SEQUENCE [LARGE SCALE GENOMIC DNA]</scope>
    <source>
        <strain evidence="5">IN4F17</strain>
        <tissue evidence="5">Whole Body</tissue>
    </source>
</reference>
<feature type="compositionally biased region" description="Basic residues" evidence="3">
    <location>
        <begin position="966"/>
        <end position="979"/>
    </location>
</feature>
<feature type="region of interest" description="Disordered" evidence="3">
    <location>
        <begin position="1473"/>
        <end position="1540"/>
    </location>
</feature>
<dbReference type="InterPro" id="IPR036397">
    <property type="entry name" value="RNaseH_sf"/>
</dbReference>
<dbReference type="SUPFAM" id="SSF53098">
    <property type="entry name" value="Ribonuclease H-like"/>
    <property type="match status" value="1"/>
</dbReference>
<feature type="region of interest" description="Disordered" evidence="3">
    <location>
        <begin position="1385"/>
        <end position="1453"/>
    </location>
</feature>
<feature type="compositionally biased region" description="Low complexity" evidence="3">
    <location>
        <begin position="2104"/>
        <end position="2115"/>
    </location>
</feature>
<feature type="compositionally biased region" description="Low complexity" evidence="3">
    <location>
        <begin position="1212"/>
        <end position="1231"/>
    </location>
</feature>
<feature type="region of interest" description="Disordered" evidence="3">
    <location>
        <begin position="1814"/>
        <end position="1860"/>
    </location>
</feature>
<dbReference type="Pfam" id="PF00665">
    <property type="entry name" value="rve"/>
    <property type="match status" value="1"/>
</dbReference>
<dbReference type="Gene3D" id="3.30.70.270">
    <property type="match status" value="2"/>
</dbReference>
<dbReference type="InterPro" id="IPR001878">
    <property type="entry name" value="Znf_CCHC"/>
</dbReference>